<evidence type="ECO:0008006" key="3">
    <source>
        <dbReference type="Google" id="ProtNLM"/>
    </source>
</evidence>
<sequence length="712" mass="81430">METTNLYCGIYDAKGKLLTKKLFHVENGITSGTLILNPSFGSGEFIIKAHTNWMNNFKEDDAFVERIYVLNKHITSVDHTQNQYSIHISPEGGQLITNVINTIGFKIESTILTTKKVKQGTLINDKGEIILKNIKSNNDGIGKFVMTPKPNHSYFLKIELDNGEVLKKNLPKPKEIGINISVNNLFNDKVFITLRTNANTFEKIKYETLYLANHRDGMIGVQRLLFDKPEKTIFIPKETLLPGINIITLFDEKSNPILERLIFNQYQFDSIRIDPKIQVINKTKDSVEIEIGLKSKNAELGSLSISILPEDSKAYTDDKSIISNFLLLPYLKTPTNNLSTFLKNIGHYKLNELDVILLAHGWSRYKWEHIFKEPPMKKFDFERGIDIKGTVLNDIDPLNDQIVIYQPSSGNFITTNITADKKFELKNQYLLKKEVLNIGIIDGKSLKNKPSIQLDFFPKVQKDSIILAAFNPNHFHFRNTSPEDSSAFEIIDNENIINLESVIISQRKKVAKLTRNPKLISSIFEGKKIDTTDIKKYVRLSNLIRRLGFRISSNAVNGTFSILPKTTGHYPPIVIIDDFRVESYNVNDMLLNSLDEIYYENFGMYGSNGGTIYIYQKHGRSMTRDQKKMVKKISLEGYEKPEIYFNPKLNSNIDKTFTNFGHIHWVPNITLGNGKNKYITFPHYNLKSAKILIEGFTQDGKLISTTKLIEFN</sequence>
<protein>
    <recommendedName>
        <fullName evidence="3">TonB-dependent receptor-like protein</fullName>
    </recommendedName>
</protein>
<organism evidence="1 2">
    <name type="scientific">Aquimarina gracilis</name>
    <dbReference type="NCBI Taxonomy" id="874422"/>
    <lineage>
        <taxon>Bacteria</taxon>
        <taxon>Pseudomonadati</taxon>
        <taxon>Bacteroidota</taxon>
        <taxon>Flavobacteriia</taxon>
        <taxon>Flavobacteriales</taxon>
        <taxon>Flavobacteriaceae</taxon>
        <taxon>Aquimarina</taxon>
    </lineage>
</organism>
<evidence type="ECO:0000313" key="1">
    <source>
        <dbReference type="EMBL" id="MEB3345808.1"/>
    </source>
</evidence>
<keyword evidence="2" id="KW-1185">Reference proteome</keyword>
<dbReference type="RefSeq" id="WP_324179837.1">
    <property type="nucleotide sequence ID" value="NZ_BAABAW010000007.1"/>
</dbReference>
<dbReference type="EMBL" id="JAYKLX010000004">
    <property type="protein sequence ID" value="MEB3345808.1"/>
    <property type="molecule type" value="Genomic_DNA"/>
</dbReference>
<proteinExistence type="predicted"/>
<reference evidence="1 2" key="1">
    <citation type="journal article" date="2013" name="Int. J. Syst. Evol. Microbiol.">
        <title>Aquimarina gracilis sp. nov., isolated from the gut microflora of a mussel, Mytilus coruscus, and emended description of Aquimarina spongiae.</title>
        <authorList>
            <person name="Park S.C."/>
            <person name="Choe H.N."/>
            <person name="Baik K.S."/>
            <person name="Seong C.N."/>
        </authorList>
    </citation>
    <scope>NUCLEOTIDE SEQUENCE [LARGE SCALE GENOMIC DNA]</scope>
    <source>
        <strain evidence="1 2">PSC32</strain>
    </source>
</reference>
<dbReference type="Proteomes" id="UP001327027">
    <property type="component" value="Unassembled WGS sequence"/>
</dbReference>
<gene>
    <name evidence="1" type="ORF">U6A24_10065</name>
</gene>
<evidence type="ECO:0000313" key="2">
    <source>
        <dbReference type="Proteomes" id="UP001327027"/>
    </source>
</evidence>
<name>A0ABU5ZUV9_9FLAO</name>
<comment type="caution">
    <text evidence="1">The sequence shown here is derived from an EMBL/GenBank/DDBJ whole genome shotgun (WGS) entry which is preliminary data.</text>
</comment>
<accession>A0ABU5ZUV9</accession>